<proteinExistence type="predicted"/>
<feature type="compositionally biased region" description="Polar residues" evidence="1">
    <location>
        <begin position="20"/>
        <end position="29"/>
    </location>
</feature>
<feature type="region of interest" description="Disordered" evidence="1">
    <location>
        <begin position="1"/>
        <end position="32"/>
    </location>
</feature>
<dbReference type="Proteomes" id="UP001358614">
    <property type="component" value="Chromosome 1"/>
</dbReference>
<dbReference type="EMBL" id="CP144089">
    <property type="protein sequence ID" value="WWD08072.1"/>
    <property type="molecule type" value="Genomic_DNA"/>
</dbReference>
<accession>A0AAX4KNW9</accession>
<reference evidence="2 3" key="1">
    <citation type="submission" date="2024-01" db="EMBL/GenBank/DDBJ databases">
        <title>Comparative genomics of Cryptococcus and Kwoniella reveals pathogenesis evolution and contrasting modes of karyotype evolution via chromosome fusion or intercentromeric recombination.</title>
        <authorList>
            <person name="Coelho M.A."/>
            <person name="David-Palma M."/>
            <person name="Shea T."/>
            <person name="Bowers K."/>
            <person name="McGinley-Smith S."/>
            <person name="Mohammad A.W."/>
            <person name="Gnirke A."/>
            <person name="Yurkov A.M."/>
            <person name="Nowrousian M."/>
            <person name="Sun S."/>
            <person name="Cuomo C.A."/>
            <person name="Heitman J."/>
        </authorList>
    </citation>
    <scope>NUCLEOTIDE SEQUENCE [LARGE SCALE GENOMIC DNA]</scope>
    <source>
        <strain evidence="2 3">PYCC6329</strain>
    </source>
</reference>
<keyword evidence="3" id="KW-1185">Reference proteome</keyword>
<evidence type="ECO:0000313" key="2">
    <source>
        <dbReference type="EMBL" id="WWD08072.1"/>
    </source>
</evidence>
<feature type="region of interest" description="Disordered" evidence="1">
    <location>
        <begin position="64"/>
        <end position="135"/>
    </location>
</feature>
<protein>
    <recommendedName>
        <fullName evidence="4">SH3 domain-containing protein</fullName>
    </recommendedName>
</protein>
<evidence type="ECO:0008006" key="4">
    <source>
        <dbReference type="Google" id="ProtNLM"/>
    </source>
</evidence>
<evidence type="ECO:0000313" key="3">
    <source>
        <dbReference type="Proteomes" id="UP001358614"/>
    </source>
</evidence>
<feature type="compositionally biased region" description="Polar residues" evidence="1">
    <location>
        <begin position="264"/>
        <end position="274"/>
    </location>
</feature>
<dbReference type="GeneID" id="91104983"/>
<dbReference type="RefSeq" id="XP_066086039.1">
    <property type="nucleotide sequence ID" value="XM_066229942.1"/>
</dbReference>
<evidence type="ECO:0000256" key="1">
    <source>
        <dbReference type="SAM" id="MobiDB-lite"/>
    </source>
</evidence>
<feature type="region of interest" description="Disordered" evidence="1">
    <location>
        <begin position="236"/>
        <end position="274"/>
    </location>
</feature>
<dbReference type="KEGG" id="ker:91104983"/>
<gene>
    <name evidence="2" type="ORF">V865_006182</name>
</gene>
<name>A0AAX4KNW9_9TREE</name>
<sequence length="620" mass="70323">MMKRRATRYPMAKLEVQGYPDSTSTSSVQVDEEDEDYYLTLHSPYKKPRRCDALDSGFTNYDRSVLSPTSTDTHHSQGRSTQLPFSRNLHPLSESSHDEHATENASRPQPSSPTISSIQSLRSVSPSSLWSPQSSRIDTEISNRYKAGGTGPLFKPDWDRGLAGIFPCSSPSERIPASRPSAMCSPTGQGSINGIENPFNSLPLHMILPGSKSRYNTMNNHSALSGDVTARRTEYGKSSIAHHAPASNAPASNTSLESDHSRNPGDQSTSVSEADNLTSDIDAYIKYLQKELNIAQQTVIDLKRSHAQQMEKKDQEIQFRTRIYHESVLKKDNEILELKIKIMELERRLLNLTGGSQTSGTLVRDQGTAPRFMGGVSNRFATLTRRVTTTPLNNASGRVSGPQQISQRLSEFWELTRVSDALPRYPIPQIDNEQDIEAELRLHLEDVKKSEEEEVEWALCNMEDIDGIVSAYQEDLEYLQIRKAFEYQCREKEDCIGEWSEEGLIGDNEIEVLLAWAKEEEEEDLPIEVVEWLIEEEDQFNDRVEMYQDEFQNPFADHWKGYFGLVTDPEALRDAMEPEEGEMVLFEGDWIRYTTGPESDGWMDWEDDGEFGVIDDGYYW</sequence>
<organism evidence="2 3">
    <name type="scientific">Kwoniella europaea PYCC6329</name>
    <dbReference type="NCBI Taxonomy" id="1423913"/>
    <lineage>
        <taxon>Eukaryota</taxon>
        <taxon>Fungi</taxon>
        <taxon>Dikarya</taxon>
        <taxon>Basidiomycota</taxon>
        <taxon>Agaricomycotina</taxon>
        <taxon>Tremellomycetes</taxon>
        <taxon>Tremellales</taxon>
        <taxon>Cryptococcaceae</taxon>
        <taxon>Kwoniella</taxon>
    </lineage>
</organism>
<feature type="compositionally biased region" description="Low complexity" evidence="1">
    <location>
        <begin position="106"/>
        <end position="135"/>
    </location>
</feature>
<feature type="compositionally biased region" description="Low complexity" evidence="1">
    <location>
        <begin position="241"/>
        <end position="253"/>
    </location>
</feature>
<dbReference type="AlphaFoldDB" id="A0AAX4KNW9"/>